<comment type="caution">
    <text evidence="2">The sequence shown here is derived from an EMBL/GenBank/DDBJ whole genome shotgun (WGS) entry which is preliminary data.</text>
</comment>
<dbReference type="PANTHER" id="PTHR39174">
    <property type="entry name" value="INNER MEMBRANE PROTEIN-RELATED"/>
    <property type="match status" value="1"/>
</dbReference>
<gene>
    <name evidence="2" type="ORF">B0188_06200</name>
</gene>
<keyword evidence="1" id="KW-0472">Membrane</keyword>
<keyword evidence="1" id="KW-1133">Transmembrane helix</keyword>
<feature type="transmembrane region" description="Helical" evidence="1">
    <location>
        <begin position="16"/>
        <end position="35"/>
    </location>
</feature>
<evidence type="ECO:0000313" key="2">
    <source>
        <dbReference type="EMBL" id="OOS03432.1"/>
    </source>
</evidence>
<protein>
    <recommendedName>
        <fullName evidence="4">DUF997 domain-containing protein</fullName>
    </recommendedName>
</protein>
<keyword evidence="1" id="KW-0812">Transmembrane</keyword>
<dbReference type="STRING" id="123822.B0188_06200"/>
<keyword evidence="3" id="KW-1185">Reference proteome</keyword>
<dbReference type="InterPro" id="IPR010398">
    <property type="entry name" value="DUF997"/>
</dbReference>
<proteinExistence type="predicted"/>
<dbReference type="EMBL" id="MUYB01000026">
    <property type="protein sequence ID" value="OOS03432.1"/>
    <property type="molecule type" value="Genomic_DNA"/>
</dbReference>
<sequence length="82" mass="9587">MKNDLVYKQATKEARWAIALTIFYMLGWCVLAYGFSIEKGLLGFPLWFELSCLYFPLLFSFIVYFCIKYVFQDLDLGGDDES</sequence>
<evidence type="ECO:0008006" key="4">
    <source>
        <dbReference type="Google" id="ProtNLM"/>
    </source>
</evidence>
<evidence type="ECO:0000256" key="1">
    <source>
        <dbReference type="SAM" id="Phobius"/>
    </source>
</evidence>
<feature type="transmembrane region" description="Helical" evidence="1">
    <location>
        <begin position="47"/>
        <end position="67"/>
    </location>
</feature>
<accession>A0A1T0B035</accession>
<dbReference type="Proteomes" id="UP000190023">
    <property type="component" value="Unassembled WGS sequence"/>
</dbReference>
<name>A0A1T0B035_9PAST</name>
<dbReference type="AlphaFoldDB" id="A0A1T0B035"/>
<dbReference type="Pfam" id="PF06196">
    <property type="entry name" value="DUF997"/>
    <property type="match status" value="1"/>
</dbReference>
<reference evidence="2 3" key="1">
    <citation type="submission" date="2017-02" db="EMBL/GenBank/DDBJ databases">
        <title>Draft genome sequence of Haemophilus felis CCUG 31170 type strain.</title>
        <authorList>
            <person name="Engstrom-Jakobsson H."/>
            <person name="Salva-Serra F."/>
            <person name="Thorell K."/>
            <person name="Gonzales-Siles L."/>
            <person name="Karlsson R."/>
            <person name="Boulund F."/>
            <person name="Engstrand L."/>
            <person name="Kristiansson E."/>
            <person name="Moore E."/>
        </authorList>
    </citation>
    <scope>NUCLEOTIDE SEQUENCE [LARGE SCALE GENOMIC DNA]</scope>
    <source>
        <strain evidence="2 3">CCUG 31170</strain>
    </source>
</reference>
<dbReference type="OrthoDB" id="7062456at2"/>
<dbReference type="PANTHER" id="PTHR39174:SF1">
    <property type="entry name" value="INNER MEMBRANE PROTEIN"/>
    <property type="match status" value="1"/>
</dbReference>
<evidence type="ECO:0000313" key="3">
    <source>
        <dbReference type="Proteomes" id="UP000190023"/>
    </source>
</evidence>
<organism evidence="2 3">
    <name type="scientific">[Haemophilus] felis</name>
    <dbReference type="NCBI Taxonomy" id="123822"/>
    <lineage>
        <taxon>Bacteria</taxon>
        <taxon>Pseudomonadati</taxon>
        <taxon>Pseudomonadota</taxon>
        <taxon>Gammaproteobacteria</taxon>
        <taxon>Pasteurellales</taxon>
        <taxon>Pasteurellaceae</taxon>
    </lineage>
</organism>